<dbReference type="GO" id="GO:0016743">
    <property type="term" value="F:carboxyl- or carbamoyltransferase activity"/>
    <property type="evidence" value="ECO:0007669"/>
    <property type="project" value="UniProtKB-UniRule"/>
</dbReference>
<organism evidence="12 13">
    <name type="scientific">Guopingia tenuis</name>
    <dbReference type="NCBI Taxonomy" id="2763656"/>
    <lineage>
        <taxon>Bacteria</taxon>
        <taxon>Bacillati</taxon>
        <taxon>Bacillota</taxon>
        <taxon>Clostridia</taxon>
        <taxon>Christensenellales</taxon>
        <taxon>Christensenellaceae</taxon>
        <taxon>Guopingia</taxon>
    </lineage>
</organism>
<dbReference type="AlphaFoldDB" id="A0A926DJ19"/>
<accession>A0A926DJ19</accession>
<keyword evidence="7 10" id="KW-0443">Lipid metabolism</keyword>
<dbReference type="GO" id="GO:0003989">
    <property type="term" value="F:acetyl-CoA carboxylase activity"/>
    <property type="evidence" value="ECO:0007669"/>
    <property type="project" value="InterPro"/>
</dbReference>
<keyword evidence="2 10" id="KW-0444">Lipid biosynthesis</keyword>
<reference evidence="12" key="1">
    <citation type="submission" date="2020-08" db="EMBL/GenBank/DDBJ databases">
        <title>Genome public.</title>
        <authorList>
            <person name="Liu C."/>
            <person name="Sun Q."/>
        </authorList>
    </citation>
    <scope>NUCLEOTIDE SEQUENCE</scope>
    <source>
        <strain evidence="12">NSJ-63</strain>
    </source>
</reference>
<dbReference type="NCBIfam" id="NF041504">
    <property type="entry name" value="AccA_sub"/>
    <property type="match status" value="1"/>
</dbReference>
<dbReference type="PANTHER" id="PTHR42853">
    <property type="entry name" value="ACETYL-COENZYME A CARBOXYLASE CARBOXYL TRANSFERASE SUBUNIT ALPHA"/>
    <property type="match status" value="1"/>
</dbReference>
<feature type="domain" description="CoA carboxyltransferase C-terminal" evidence="11">
    <location>
        <begin position="1"/>
        <end position="236"/>
    </location>
</feature>
<dbReference type="EMBL" id="JACRSS010000004">
    <property type="protein sequence ID" value="MBC8538993.1"/>
    <property type="molecule type" value="Genomic_DNA"/>
</dbReference>
<comment type="caution">
    <text evidence="12">The sequence shown here is derived from an EMBL/GenBank/DDBJ whole genome shotgun (WGS) entry which is preliminary data.</text>
</comment>
<dbReference type="GO" id="GO:0005524">
    <property type="term" value="F:ATP binding"/>
    <property type="evidence" value="ECO:0007669"/>
    <property type="project" value="UniProtKB-KW"/>
</dbReference>
<evidence type="ECO:0000256" key="8">
    <source>
        <dbReference type="ARBA" id="ARBA00023160"/>
    </source>
</evidence>
<evidence type="ECO:0000256" key="6">
    <source>
        <dbReference type="ARBA" id="ARBA00022840"/>
    </source>
</evidence>
<evidence type="ECO:0000256" key="4">
    <source>
        <dbReference type="ARBA" id="ARBA00022741"/>
    </source>
</evidence>
<comment type="subunit">
    <text evidence="10">Acetyl-CoA carboxylase is a heterohexamer composed of biotin carboxyl carrier protein (AccB), biotin carboxylase (AccC) and two subunits each of ACCase subunit alpha (AccA) and ACCase subunit beta (AccD).</text>
</comment>
<dbReference type="NCBIfam" id="TIGR00513">
    <property type="entry name" value="accA"/>
    <property type="match status" value="1"/>
</dbReference>
<comment type="subcellular location">
    <subcellularLocation>
        <location evidence="10">Cytoplasm</location>
    </subcellularLocation>
</comment>
<comment type="pathway">
    <text evidence="1 10">Lipid metabolism; malonyl-CoA biosynthesis; malonyl-CoA from acetyl-CoA: step 1/1.</text>
</comment>
<gene>
    <name evidence="10" type="primary">accA</name>
    <name evidence="12" type="ORF">H8693_08605</name>
</gene>
<dbReference type="Proteomes" id="UP000617951">
    <property type="component" value="Unassembled WGS sequence"/>
</dbReference>
<keyword evidence="4 10" id="KW-0547">Nucleotide-binding</keyword>
<dbReference type="PRINTS" id="PR01069">
    <property type="entry name" value="ACCCTRFRASEA"/>
</dbReference>
<evidence type="ECO:0000256" key="5">
    <source>
        <dbReference type="ARBA" id="ARBA00022832"/>
    </source>
</evidence>
<dbReference type="SUPFAM" id="SSF52096">
    <property type="entry name" value="ClpP/crotonase"/>
    <property type="match status" value="1"/>
</dbReference>
<evidence type="ECO:0000313" key="12">
    <source>
        <dbReference type="EMBL" id="MBC8538993.1"/>
    </source>
</evidence>
<dbReference type="EC" id="2.1.3.15" evidence="10"/>
<keyword evidence="6 10" id="KW-0067">ATP-binding</keyword>
<evidence type="ECO:0000256" key="9">
    <source>
        <dbReference type="ARBA" id="ARBA00049152"/>
    </source>
</evidence>
<name>A0A926DJ19_9FIRM</name>
<dbReference type="HAMAP" id="MF_00823">
    <property type="entry name" value="AcetylCoA_CT_alpha"/>
    <property type="match status" value="1"/>
</dbReference>
<dbReference type="InterPro" id="IPR029045">
    <property type="entry name" value="ClpP/crotonase-like_dom_sf"/>
</dbReference>
<keyword evidence="5 10" id="KW-0276">Fatty acid metabolism</keyword>
<comment type="similarity">
    <text evidence="10">Belongs to the AccA family.</text>
</comment>
<evidence type="ECO:0000313" key="13">
    <source>
        <dbReference type="Proteomes" id="UP000617951"/>
    </source>
</evidence>
<dbReference type="InterPro" id="IPR001095">
    <property type="entry name" value="Acetyl_CoA_COase_a_su"/>
</dbReference>
<evidence type="ECO:0000259" key="11">
    <source>
        <dbReference type="PROSITE" id="PS50989"/>
    </source>
</evidence>
<dbReference type="PROSITE" id="PS50989">
    <property type="entry name" value="COA_CT_CTER"/>
    <property type="match status" value="1"/>
</dbReference>
<keyword evidence="10" id="KW-0963">Cytoplasm</keyword>
<dbReference type="GO" id="GO:2001295">
    <property type="term" value="P:malonyl-CoA biosynthetic process"/>
    <property type="evidence" value="ECO:0007669"/>
    <property type="project" value="UniProtKB-UniRule"/>
</dbReference>
<dbReference type="RefSeq" id="WP_178621570.1">
    <property type="nucleotide sequence ID" value="NZ_JACRSS010000004.1"/>
</dbReference>
<protein>
    <recommendedName>
        <fullName evidence="10">Acetyl-coenzyme A carboxylase carboxyl transferase subunit alpha</fullName>
        <shortName evidence="10">ACCase subunit alpha</shortName>
        <shortName evidence="10">Acetyl-CoA carboxylase carboxyltransferase subunit alpha</shortName>
        <ecNumber evidence="10">2.1.3.15</ecNumber>
    </recommendedName>
</protein>
<sequence length="260" mass="28632">MTAYEKICAARDKDRPTATKYIENIFEGFFELHGDRRYADDSAVIGGLATLSGRPVTVIALERGADTKDRIARNFGSAHPEGYRKALRLMRQAEKFHRPVICLIDTSGAYCGIGAEERGQGQAIAENLMAMMSLKTPIISILIGEGESGGALALAVADQVWMLENSVYSVLSPEGAASIIWKDASKVEEASESLKFTAQDLLSFGIIERIFAEPEGGDFSPLYEELRQALVQTLEQESTLSSKTLLKTRYEKFRKIGRQV</sequence>
<dbReference type="PANTHER" id="PTHR42853:SF3">
    <property type="entry name" value="ACETYL-COENZYME A CARBOXYLASE CARBOXYL TRANSFERASE SUBUNIT ALPHA, CHLOROPLASTIC"/>
    <property type="match status" value="1"/>
</dbReference>
<evidence type="ECO:0000256" key="10">
    <source>
        <dbReference type="HAMAP-Rule" id="MF_00823"/>
    </source>
</evidence>
<evidence type="ECO:0000256" key="7">
    <source>
        <dbReference type="ARBA" id="ARBA00023098"/>
    </source>
</evidence>
<dbReference type="InterPro" id="IPR011763">
    <property type="entry name" value="COA_CT_C"/>
</dbReference>
<keyword evidence="3 10" id="KW-0808">Transferase</keyword>
<dbReference type="Gene3D" id="3.90.226.10">
    <property type="entry name" value="2-enoyl-CoA Hydratase, Chain A, domain 1"/>
    <property type="match status" value="1"/>
</dbReference>
<evidence type="ECO:0000256" key="1">
    <source>
        <dbReference type="ARBA" id="ARBA00004956"/>
    </source>
</evidence>
<proteinExistence type="inferred from homology"/>
<dbReference type="Pfam" id="PF03255">
    <property type="entry name" value="ACCA"/>
    <property type="match status" value="1"/>
</dbReference>
<keyword evidence="13" id="KW-1185">Reference proteome</keyword>
<comment type="function">
    <text evidence="10">Component of the acetyl coenzyme A carboxylase (ACC) complex. First, biotin carboxylase catalyzes the carboxylation of biotin on its carrier protein (BCCP) and then the CO(2) group is transferred by the carboxyltransferase to acetyl-CoA to form malonyl-CoA.</text>
</comment>
<evidence type="ECO:0000256" key="2">
    <source>
        <dbReference type="ARBA" id="ARBA00022516"/>
    </source>
</evidence>
<dbReference type="GO" id="GO:0009317">
    <property type="term" value="C:acetyl-CoA carboxylase complex"/>
    <property type="evidence" value="ECO:0007669"/>
    <property type="project" value="InterPro"/>
</dbReference>
<evidence type="ECO:0000256" key="3">
    <source>
        <dbReference type="ARBA" id="ARBA00022679"/>
    </source>
</evidence>
<keyword evidence="8 10" id="KW-0275">Fatty acid biosynthesis</keyword>
<dbReference type="NCBIfam" id="NF004344">
    <property type="entry name" value="PRK05724.1"/>
    <property type="match status" value="1"/>
</dbReference>
<comment type="catalytic activity">
    <reaction evidence="9 10">
        <text>N(6)-carboxybiotinyl-L-lysyl-[protein] + acetyl-CoA = N(6)-biotinyl-L-lysyl-[protein] + malonyl-CoA</text>
        <dbReference type="Rhea" id="RHEA:54728"/>
        <dbReference type="Rhea" id="RHEA-COMP:10505"/>
        <dbReference type="Rhea" id="RHEA-COMP:10506"/>
        <dbReference type="ChEBI" id="CHEBI:57288"/>
        <dbReference type="ChEBI" id="CHEBI:57384"/>
        <dbReference type="ChEBI" id="CHEBI:83144"/>
        <dbReference type="ChEBI" id="CHEBI:83145"/>
        <dbReference type="EC" id="2.1.3.15"/>
    </reaction>
</comment>
<dbReference type="GO" id="GO:0006633">
    <property type="term" value="P:fatty acid biosynthetic process"/>
    <property type="evidence" value="ECO:0007669"/>
    <property type="project" value="UniProtKB-KW"/>
</dbReference>
<keyword evidence="12" id="KW-0436">Ligase</keyword>